<reference evidence="2 4" key="1">
    <citation type="journal article" date="2008" name="Science">
        <title>The Physcomitrella genome reveals evolutionary insights into the conquest of land by plants.</title>
        <authorList>
            <person name="Rensing S."/>
            <person name="Lang D."/>
            <person name="Zimmer A."/>
            <person name="Terry A."/>
            <person name="Salamov A."/>
            <person name="Shapiro H."/>
            <person name="Nishiyama T."/>
            <person name="Perroud P.-F."/>
            <person name="Lindquist E."/>
            <person name="Kamisugi Y."/>
            <person name="Tanahashi T."/>
            <person name="Sakakibara K."/>
            <person name="Fujita T."/>
            <person name="Oishi K."/>
            <person name="Shin-I T."/>
            <person name="Kuroki Y."/>
            <person name="Toyoda A."/>
            <person name="Suzuki Y."/>
            <person name="Hashimoto A."/>
            <person name="Yamaguchi K."/>
            <person name="Sugano A."/>
            <person name="Kohara Y."/>
            <person name="Fujiyama A."/>
            <person name="Anterola A."/>
            <person name="Aoki S."/>
            <person name="Ashton N."/>
            <person name="Barbazuk W.B."/>
            <person name="Barker E."/>
            <person name="Bennetzen J."/>
            <person name="Bezanilla M."/>
            <person name="Blankenship R."/>
            <person name="Cho S.H."/>
            <person name="Dutcher S."/>
            <person name="Estelle M."/>
            <person name="Fawcett J.A."/>
            <person name="Gundlach H."/>
            <person name="Hanada K."/>
            <person name="Heyl A."/>
            <person name="Hicks K.A."/>
            <person name="Hugh J."/>
            <person name="Lohr M."/>
            <person name="Mayer K."/>
            <person name="Melkozernov A."/>
            <person name="Murata T."/>
            <person name="Nelson D."/>
            <person name="Pils B."/>
            <person name="Prigge M."/>
            <person name="Reiss B."/>
            <person name="Renner T."/>
            <person name="Rombauts S."/>
            <person name="Rushton P."/>
            <person name="Sanderfoot A."/>
            <person name="Schween G."/>
            <person name="Shiu S.-H."/>
            <person name="Stueber K."/>
            <person name="Theodoulou F.L."/>
            <person name="Tu H."/>
            <person name="Van de Peer Y."/>
            <person name="Verrier P.J."/>
            <person name="Waters E."/>
            <person name="Wood A."/>
            <person name="Yang L."/>
            <person name="Cove D."/>
            <person name="Cuming A."/>
            <person name="Hasebe M."/>
            <person name="Lucas S."/>
            <person name="Mishler D.B."/>
            <person name="Reski R."/>
            <person name="Grigoriev I."/>
            <person name="Quatrano R.S."/>
            <person name="Boore J.L."/>
        </authorList>
    </citation>
    <scope>NUCLEOTIDE SEQUENCE [LARGE SCALE GENOMIC DNA]</scope>
    <source>
        <strain evidence="3 4">cv. Gransden 2004</strain>
    </source>
</reference>
<reference evidence="2 4" key="2">
    <citation type="journal article" date="2018" name="Plant J.">
        <title>The Physcomitrella patens chromosome-scale assembly reveals moss genome structure and evolution.</title>
        <authorList>
            <person name="Lang D."/>
            <person name="Ullrich K.K."/>
            <person name="Murat F."/>
            <person name="Fuchs J."/>
            <person name="Jenkins J."/>
            <person name="Haas F.B."/>
            <person name="Piednoel M."/>
            <person name="Gundlach H."/>
            <person name="Van Bel M."/>
            <person name="Meyberg R."/>
            <person name="Vives C."/>
            <person name="Morata J."/>
            <person name="Symeonidi A."/>
            <person name="Hiss M."/>
            <person name="Muchero W."/>
            <person name="Kamisugi Y."/>
            <person name="Saleh O."/>
            <person name="Blanc G."/>
            <person name="Decker E.L."/>
            <person name="van Gessel N."/>
            <person name="Grimwood J."/>
            <person name="Hayes R.D."/>
            <person name="Graham S.W."/>
            <person name="Gunter L.E."/>
            <person name="McDaniel S.F."/>
            <person name="Hoernstein S.N.W."/>
            <person name="Larsson A."/>
            <person name="Li F.W."/>
            <person name="Perroud P.F."/>
            <person name="Phillips J."/>
            <person name="Ranjan P."/>
            <person name="Rokshar D.S."/>
            <person name="Rothfels C.J."/>
            <person name="Schneider L."/>
            <person name="Shu S."/>
            <person name="Stevenson D.W."/>
            <person name="Thummler F."/>
            <person name="Tillich M."/>
            <person name="Villarreal Aguilar J.C."/>
            <person name="Widiez T."/>
            <person name="Wong G.K."/>
            <person name="Wymore A."/>
            <person name="Zhang Y."/>
            <person name="Zimmer A.D."/>
            <person name="Quatrano R.S."/>
            <person name="Mayer K.F.X."/>
            <person name="Goodstein D."/>
            <person name="Casacuberta J.M."/>
            <person name="Vandepoele K."/>
            <person name="Reski R."/>
            <person name="Cuming A.C."/>
            <person name="Tuskan G.A."/>
            <person name="Maumus F."/>
            <person name="Salse J."/>
            <person name="Schmutz J."/>
            <person name="Rensing S.A."/>
        </authorList>
    </citation>
    <scope>NUCLEOTIDE SEQUENCE [LARGE SCALE GENOMIC DNA]</scope>
    <source>
        <strain evidence="3 4">cv. Gransden 2004</strain>
    </source>
</reference>
<dbReference type="PaxDb" id="3218-PP1S35_66V6.1"/>
<keyword evidence="4" id="KW-1185">Reference proteome</keyword>
<organism evidence="2">
    <name type="scientific">Physcomitrium patens</name>
    <name type="common">Spreading-leaved earth moss</name>
    <name type="synonym">Physcomitrella patens</name>
    <dbReference type="NCBI Taxonomy" id="3218"/>
    <lineage>
        <taxon>Eukaryota</taxon>
        <taxon>Viridiplantae</taxon>
        <taxon>Streptophyta</taxon>
        <taxon>Embryophyta</taxon>
        <taxon>Bryophyta</taxon>
        <taxon>Bryophytina</taxon>
        <taxon>Bryopsida</taxon>
        <taxon>Funariidae</taxon>
        <taxon>Funariales</taxon>
        <taxon>Funariaceae</taxon>
        <taxon>Physcomitrium</taxon>
    </lineage>
</organism>
<evidence type="ECO:0000313" key="3">
    <source>
        <dbReference type="EnsemblPlants" id="PAC:32964866.CDS.1"/>
    </source>
</evidence>
<dbReference type="EnsemblPlants" id="Pp3c8_1820V3.1">
    <property type="protein sequence ID" value="PAC:32964866.CDS.1"/>
    <property type="gene ID" value="Pp3c8_1820"/>
</dbReference>
<dbReference type="EMBL" id="ABEU02000008">
    <property type="protein sequence ID" value="PNR49127.1"/>
    <property type="molecule type" value="Genomic_DNA"/>
</dbReference>
<evidence type="ECO:0000256" key="1">
    <source>
        <dbReference type="SAM" id="MobiDB-lite"/>
    </source>
</evidence>
<dbReference type="OrthoDB" id="10442067at2759"/>
<dbReference type="Proteomes" id="UP000006727">
    <property type="component" value="Chromosome 8"/>
</dbReference>
<evidence type="ECO:0000313" key="2">
    <source>
        <dbReference type="EMBL" id="PNR49127.1"/>
    </source>
</evidence>
<gene>
    <name evidence="3" type="primary">LOC112286064</name>
    <name evidence="2" type="ORF">PHYPA_011023</name>
</gene>
<evidence type="ECO:0000313" key="4">
    <source>
        <dbReference type="Proteomes" id="UP000006727"/>
    </source>
</evidence>
<dbReference type="Gramene" id="Pp3c8_1820V3.6">
    <property type="protein sequence ID" value="PAC:32964867.CDS.1"/>
    <property type="gene ID" value="Pp3c8_1820"/>
</dbReference>
<proteinExistence type="predicted"/>
<dbReference type="RefSeq" id="XP_024383370.1">
    <property type="nucleotide sequence ID" value="XM_024527602.2"/>
</dbReference>
<dbReference type="Gramene" id="Pp3c8_1820V3.1">
    <property type="protein sequence ID" value="PAC:32964866.CDS.1"/>
    <property type="gene ID" value="Pp3c8_1820"/>
</dbReference>
<feature type="compositionally biased region" description="Basic residues" evidence="1">
    <location>
        <begin position="98"/>
        <end position="107"/>
    </location>
</feature>
<dbReference type="GeneID" id="112286064"/>
<accession>A0A2K1K5T0</accession>
<sequence length="305" mass="34782">MASRHTRHSSVDTLGWIYTNRVDTPPDETVQLDHSVSTRLSNFARDMLPPIKRQTSIRFNPGEYFGGCFGPHKTKGSDHGSQQPILMDSDTMDPVHTTTRRPPRSRSRSLSTSFLGNFNFAAMKFGEKNEEDSSWELEMRVAELNHKAATEVDRVQSGGRWVIDEDDDYVKPPAWKQAIRRLRAEAKRHVHPATPRDRLTNYDVENYEKNFDDNEKGSLYMVVAANDEFGVKARVLHTNLLARLHSHRFEDSLSQNPPAKLLKCTSMPVAPVNLVSKSSREDGVSIWQRRQAARPLVKLELTRSM</sequence>
<dbReference type="AlphaFoldDB" id="A0A2K1K5T0"/>
<feature type="region of interest" description="Disordered" evidence="1">
    <location>
        <begin position="70"/>
        <end position="111"/>
    </location>
</feature>
<dbReference type="EnsemblPlants" id="Pp3c8_1820V3.6">
    <property type="protein sequence ID" value="PAC:32964867.CDS.1"/>
    <property type="gene ID" value="Pp3c8_1820"/>
</dbReference>
<protein>
    <submittedName>
        <fullName evidence="2 3">Uncharacterized protein</fullName>
    </submittedName>
</protein>
<name>A0A2K1K5T0_PHYPA</name>
<reference evidence="3" key="3">
    <citation type="submission" date="2020-12" db="UniProtKB">
        <authorList>
            <consortium name="EnsemblPlants"/>
        </authorList>
    </citation>
    <scope>IDENTIFICATION</scope>
</reference>